<dbReference type="CDD" id="cd01629">
    <property type="entry name" value="HAD_EP"/>
    <property type="match status" value="1"/>
</dbReference>
<comment type="catalytic activity">
    <reaction evidence="6">
        <text>5-methylsulfanyl-2,3-dioxopentyl phosphate + H2O = 1,2-dihydroxy-5-(methylsulfanyl)pent-1-en-3-one + phosphate</text>
        <dbReference type="Rhea" id="RHEA:21700"/>
        <dbReference type="ChEBI" id="CHEBI:15377"/>
        <dbReference type="ChEBI" id="CHEBI:43474"/>
        <dbReference type="ChEBI" id="CHEBI:49252"/>
        <dbReference type="ChEBI" id="CHEBI:58828"/>
        <dbReference type="EC" id="3.1.3.77"/>
    </reaction>
</comment>
<evidence type="ECO:0000256" key="5">
    <source>
        <dbReference type="ARBA" id="ARBA00023167"/>
    </source>
</evidence>
<evidence type="ECO:0000256" key="6">
    <source>
        <dbReference type="HAMAP-Rule" id="MF_03117"/>
    </source>
</evidence>
<keyword evidence="4 6" id="KW-0460">Magnesium</keyword>
<evidence type="ECO:0000256" key="2">
    <source>
        <dbReference type="ARBA" id="ARBA00022723"/>
    </source>
</evidence>
<dbReference type="GO" id="GO:0019509">
    <property type="term" value="P:L-methionine salvage from methylthioadenosine"/>
    <property type="evidence" value="ECO:0007669"/>
    <property type="project" value="UniProtKB-UniRule"/>
</dbReference>
<keyword evidence="3 6" id="KW-0378">Hydrolase</keyword>
<keyword evidence="1 6" id="KW-0028">Amino-acid biosynthesis</keyword>
<comment type="function">
    <text evidence="6">Bifunctional enzyme that catalyzes the enolization of 2,3-diketo-5-methylthiopentyl-1-phosphate (DK-MTP-1-P) into the intermediate 2-hydroxy-3-keto-5-methylthiopentenyl-1-phosphate (HK-MTPenyl-1-P), which is then dephosphorylated to form the acireductone 1,2-dihydroxy-3-keto-5-methylthiopentene (DHK-MTPene).</text>
</comment>
<comment type="pathway">
    <text evidence="6">Amino-acid biosynthesis; L-methionine biosynthesis via salvage pathway; L-methionine from S-methyl-5-thio-alpha-D-ribose 1-phosphate: step 3/6.</text>
</comment>
<dbReference type="GO" id="GO:0005634">
    <property type="term" value="C:nucleus"/>
    <property type="evidence" value="ECO:0007669"/>
    <property type="project" value="UniProtKB-SubCell"/>
</dbReference>
<accession>A0AAE8SRL9</accession>
<dbReference type="SFLD" id="SFLDG01133">
    <property type="entry name" value="C1.5.4:_Enolase-phosphatase_Li"/>
    <property type="match status" value="1"/>
</dbReference>
<dbReference type="Gene3D" id="1.10.720.60">
    <property type="match status" value="1"/>
</dbReference>
<dbReference type="AlphaFoldDB" id="A0AAE8SRL9"/>
<sequence>MAGIDPLRVVLLDIEGTVCPISFVKDVLFPYALQSLSESLGALWDTEAFAPYKHAFPQEYQTSPDAFKGHVEDLVAADVKAPYLKALQGYLWEDGYRSGKLRAPIFDDVSPAITSWHAAGLTIMIYSSGSVPAQKLFFGHTTADPSDLTPLITDWFDTVNAGPKTEQASYSKIASKYPGIPSSQWLFLSDNLAEVRAAKEAGMLALPVVRPGNAPIDDVNVMSSAVRDFGDLKLQVAPGS</sequence>
<proteinExistence type="inferred from homology"/>
<dbReference type="GO" id="GO:0043874">
    <property type="term" value="F:acireductone synthase activity"/>
    <property type="evidence" value="ECO:0007669"/>
    <property type="project" value="UniProtKB-EC"/>
</dbReference>
<feature type="binding site" evidence="6">
    <location>
        <position position="15"/>
    </location>
    <ligand>
        <name>Mg(2+)</name>
        <dbReference type="ChEBI" id="CHEBI:18420"/>
    </ligand>
</feature>
<name>A0AAE8SRL9_9PEZI</name>
<keyword evidence="6" id="KW-0963">Cytoplasm</keyword>
<dbReference type="SFLD" id="SFLDG01129">
    <property type="entry name" value="C1.5:_HAD__Beta-PGM__Phosphata"/>
    <property type="match status" value="1"/>
</dbReference>
<dbReference type="SFLD" id="SFLDS00003">
    <property type="entry name" value="Haloacid_Dehalogenase"/>
    <property type="match status" value="1"/>
</dbReference>
<comment type="subunit">
    <text evidence="6">Monomer.</text>
</comment>
<dbReference type="InterPro" id="IPR027511">
    <property type="entry name" value="ENOPH1_eukaryotes"/>
</dbReference>
<comment type="subcellular location">
    <subcellularLocation>
        <location evidence="6">Cytoplasm</location>
    </subcellularLocation>
    <subcellularLocation>
        <location evidence="6">Nucleus</location>
    </subcellularLocation>
</comment>
<feature type="binding site" evidence="6">
    <location>
        <position position="190"/>
    </location>
    <ligand>
        <name>Mg(2+)</name>
        <dbReference type="ChEBI" id="CHEBI:18420"/>
    </ligand>
</feature>
<dbReference type="InterPro" id="IPR023214">
    <property type="entry name" value="HAD_sf"/>
</dbReference>
<reference evidence="7" key="1">
    <citation type="submission" date="2018-03" db="EMBL/GenBank/DDBJ databases">
        <authorList>
            <person name="Guldener U."/>
        </authorList>
    </citation>
    <scope>NUCLEOTIDE SEQUENCE</scope>
</reference>
<dbReference type="NCBIfam" id="TIGR01691">
    <property type="entry name" value="enolase-ppase"/>
    <property type="match status" value="1"/>
</dbReference>
<dbReference type="HAMAP" id="MF_03117">
    <property type="entry name" value="Salvage_MtnC_euk"/>
    <property type="match status" value="1"/>
</dbReference>
<keyword evidence="5 6" id="KW-0486">Methionine biosynthesis</keyword>
<evidence type="ECO:0000256" key="1">
    <source>
        <dbReference type="ARBA" id="ARBA00022605"/>
    </source>
</evidence>
<organism evidence="7 8">
    <name type="scientific">Cephalotrichum gorgonifer</name>
    <dbReference type="NCBI Taxonomy" id="2041049"/>
    <lineage>
        <taxon>Eukaryota</taxon>
        <taxon>Fungi</taxon>
        <taxon>Dikarya</taxon>
        <taxon>Ascomycota</taxon>
        <taxon>Pezizomycotina</taxon>
        <taxon>Sordariomycetes</taxon>
        <taxon>Hypocreomycetidae</taxon>
        <taxon>Microascales</taxon>
        <taxon>Microascaceae</taxon>
        <taxon>Cephalotrichum</taxon>
    </lineage>
</organism>
<protein>
    <recommendedName>
        <fullName evidence="6">Enolase-phosphatase E1</fullName>
        <ecNumber evidence="6">3.1.3.77</ecNumber>
    </recommendedName>
    <alternativeName>
        <fullName evidence="6">2,3-diketo-5-methylthio-1-phosphopentane phosphatase</fullName>
    </alternativeName>
</protein>
<evidence type="ECO:0000313" key="8">
    <source>
        <dbReference type="Proteomes" id="UP001187682"/>
    </source>
</evidence>
<feature type="binding site" evidence="6">
    <location>
        <begin position="127"/>
        <end position="128"/>
    </location>
    <ligand>
        <name>substrate</name>
    </ligand>
</feature>
<comment type="caution">
    <text evidence="7">The sequence shown here is derived from an EMBL/GenBank/DDBJ whole genome shotgun (WGS) entry which is preliminary data.</text>
</comment>
<dbReference type="PANTHER" id="PTHR20371:SF1">
    <property type="entry name" value="ENOLASE-PHOSPHATASE E1"/>
    <property type="match status" value="1"/>
</dbReference>
<comment type="cofactor">
    <cofactor evidence="6">
        <name>Mg(2+)</name>
        <dbReference type="ChEBI" id="CHEBI:18420"/>
    </cofactor>
    <text evidence="6">Binds 1 Mg(2+) ion per subunit.</text>
</comment>
<dbReference type="Proteomes" id="UP001187682">
    <property type="component" value="Unassembled WGS sequence"/>
</dbReference>
<evidence type="ECO:0000256" key="4">
    <source>
        <dbReference type="ARBA" id="ARBA00022842"/>
    </source>
</evidence>
<comment type="pathway">
    <text evidence="6">Amino-acid biosynthesis; L-methionine biosynthesis via salvage pathway; L-methionine from S-methyl-5-thio-alpha-D-ribose 1-phosphate: step 4/6.</text>
</comment>
<dbReference type="InterPro" id="IPR036412">
    <property type="entry name" value="HAD-like_sf"/>
</dbReference>
<keyword evidence="2 6" id="KW-0479">Metal-binding</keyword>
<feature type="binding site" evidence="6">
    <location>
        <position position="164"/>
    </location>
    <ligand>
        <name>substrate</name>
    </ligand>
</feature>
<dbReference type="Pfam" id="PF00702">
    <property type="entry name" value="Hydrolase"/>
    <property type="match status" value="1"/>
</dbReference>
<dbReference type="SUPFAM" id="SSF56784">
    <property type="entry name" value="HAD-like"/>
    <property type="match status" value="1"/>
</dbReference>
<evidence type="ECO:0000313" key="7">
    <source>
        <dbReference type="EMBL" id="SPN98324.1"/>
    </source>
</evidence>
<dbReference type="GO" id="GO:0000287">
    <property type="term" value="F:magnesium ion binding"/>
    <property type="evidence" value="ECO:0007669"/>
    <property type="project" value="UniProtKB-UniRule"/>
</dbReference>
<comment type="similarity">
    <text evidence="6">Belongs to the HAD-like hydrolase superfamily. MasA/MtnC family.</text>
</comment>
<dbReference type="InterPro" id="IPR023943">
    <property type="entry name" value="Enolase-ppase_E1"/>
</dbReference>
<dbReference type="GO" id="GO:0005737">
    <property type="term" value="C:cytoplasm"/>
    <property type="evidence" value="ECO:0007669"/>
    <property type="project" value="UniProtKB-SubCell"/>
</dbReference>
<dbReference type="Gene3D" id="3.40.50.1000">
    <property type="entry name" value="HAD superfamily/HAD-like"/>
    <property type="match status" value="1"/>
</dbReference>
<dbReference type="PANTHER" id="PTHR20371">
    <property type="entry name" value="ENOLASE-PHOSPHATASE E1"/>
    <property type="match status" value="1"/>
</dbReference>
<keyword evidence="8" id="KW-1185">Reference proteome</keyword>
<gene>
    <name evidence="6" type="primary">UTR4</name>
    <name evidence="7" type="ORF">DNG_01374</name>
</gene>
<dbReference type="EMBL" id="ONZQ02000002">
    <property type="protein sequence ID" value="SPN98324.1"/>
    <property type="molecule type" value="Genomic_DNA"/>
</dbReference>
<keyword evidence="6" id="KW-0539">Nucleus</keyword>
<dbReference type="EC" id="3.1.3.77" evidence="6"/>
<feature type="binding site" evidence="6">
    <location>
        <position position="13"/>
    </location>
    <ligand>
        <name>Mg(2+)</name>
        <dbReference type="ChEBI" id="CHEBI:18420"/>
    </ligand>
</feature>
<evidence type="ECO:0000256" key="3">
    <source>
        <dbReference type="ARBA" id="ARBA00022801"/>
    </source>
</evidence>